<evidence type="ECO:0000313" key="1">
    <source>
        <dbReference type="EMBL" id="MBA1140299.1"/>
    </source>
</evidence>
<accession>A0A838B345</accession>
<dbReference type="EMBL" id="JACDTY010000003">
    <property type="protein sequence ID" value="MBA1140299.1"/>
    <property type="molecule type" value="Genomic_DNA"/>
</dbReference>
<dbReference type="RefSeq" id="WP_181056994.1">
    <property type="nucleotide sequence ID" value="NZ_JACDTY010000003.1"/>
</dbReference>
<organism evidence="1 2">
    <name type="scientific">Mesorhizobium neociceri</name>
    <dbReference type="NCBI Taxonomy" id="1307853"/>
    <lineage>
        <taxon>Bacteria</taxon>
        <taxon>Pseudomonadati</taxon>
        <taxon>Pseudomonadota</taxon>
        <taxon>Alphaproteobacteria</taxon>
        <taxon>Hyphomicrobiales</taxon>
        <taxon>Phyllobacteriaceae</taxon>
        <taxon>Mesorhizobium</taxon>
    </lineage>
</organism>
<protein>
    <submittedName>
        <fullName evidence="1">Uncharacterized protein</fullName>
    </submittedName>
</protein>
<evidence type="ECO:0000313" key="2">
    <source>
        <dbReference type="Proteomes" id="UP000558284"/>
    </source>
</evidence>
<dbReference type="AlphaFoldDB" id="A0A838B345"/>
<proteinExistence type="predicted"/>
<name>A0A838B345_9HYPH</name>
<gene>
    <name evidence="1" type="ORF">H0241_08515</name>
</gene>
<keyword evidence="2" id="KW-1185">Reference proteome</keyword>
<dbReference type="Proteomes" id="UP000558284">
    <property type="component" value="Unassembled WGS sequence"/>
</dbReference>
<sequence>MNQDRVVAVGTWYYDGLIPHRVEIHSFPARFSASRFAEDGENTGEYDESLPVPETLDGYLYACSPFFSGEHLSIEAVKAWVAAQPWAPVAWDEPEAISN</sequence>
<reference evidence="1 2" key="1">
    <citation type="submission" date="2020-07" db="EMBL/GenBank/DDBJ databases">
        <title>Definition of the novel symbiovar canariense within Mesorhizobium novociceri, a new species of genus Mesorhizobium nodulating Cicer canariense in the Caldera de Taburiente National Park (La Palma, Canary Islands).</title>
        <authorList>
            <person name="Leon-Barrios M."/>
            <person name="Perez-Yepez J."/>
            <person name="Flores-Felix J.D."/>
            <person name="Ramirez-Baena M.H."/>
            <person name="Pulido-Suarez L."/>
            <person name="Igual J.M."/>
            <person name="Velazquez E."/>
            <person name="Peix A."/>
        </authorList>
    </citation>
    <scope>NUCLEOTIDE SEQUENCE [LARGE SCALE GENOMIC DNA]</scope>
    <source>
        <strain evidence="1 2">CCANP35</strain>
    </source>
</reference>
<comment type="caution">
    <text evidence="1">The sequence shown here is derived from an EMBL/GenBank/DDBJ whole genome shotgun (WGS) entry which is preliminary data.</text>
</comment>